<dbReference type="AlphaFoldDB" id="A0A9D1ZHK2"/>
<dbReference type="Pfam" id="PF18925">
    <property type="entry name" value="DUF5675"/>
    <property type="match status" value="1"/>
</dbReference>
<organism evidence="2 3">
    <name type="scientific">Candidatus Bacteroides pullicola</name>
    <dbReference type="NCBI Taxonomy" id="2838475"/>
    <lineage>
        <taxon>Bacteria</taxon>
        <taxon>Pseudomonadati</taxon>
        <taxon>Bacteroidota</taxon>
        <taxon>Bacteroidia</taxon>
        <taxon>Bacteroidales</taxon>
        <taxon>Bacteroidaceae</taxon>
        <taxon>Bacteroides</taxon>
    </lineage>
</organism>
<proteinExistence type="predicted"/>
<sequence length="139" mass="15957">MELTLKRTKKRKNYTMGILSIDGIPFCDTLEPTWRDIAPHGNGIKIPGKTAIPEGRYPLYITRSPKFGRWLPLVNHVPGFEGIRIHAGNTVEDTEGCILVGHASPKYRGRLFDSRQWLQRLMERLNARPEGEMMWITVK</sequence>
<protein>
    <recommendedName>
        <fullName evidence="1">DUF5675 domain-containing protein</fullName>
    </recommendedName>
</protein>
<evidence type="ECO:0000313" key="2">
    <source>
        <dbReference type="EMBL" id="HIY88295.1"/>
    </source>
</evidence>
<gene>
    <name evidence="2" type="ORF">H9824_06290</name>
</gene>
<reference evidence="2" key="2">
    <citation type="submission" date="2021-04" db="EMBL/GenBank/DDBJ databases">
        <authorList>
            <person name="Gilroy R."/>
        </authorList>
    </citation>
    <scope>NUCLEOTIDE SEQUENCE</scope>
    <source>
        <strain evidence="2">Gambia2-208</strain>
    </source>
</reference>
<dbReference type="Proteomes" id="UP000886851">
    <property type="component" value="Unassembled WGS sequence"/>
</dbReference>
<comment type="caution">
    <text evidence="2">The sequence shown here is derived from an EMBL/GenBank/DDBJ whole genome shotgun (WGS) entry which is preliminary data.</text>
</comment>
<dbReference type="InterPro" id="IPR043732">
    <property type="entry name" value="DUF5675"/>
</dbReference>
<evidence type="ECO:0000259" key="1">
    <source>
        <dbReference type="Pfam" id="PF18925"/>
    </source>
</evidence>
<accession>A0A9D1ZHK2</accession>
<evidence type="ECO:0000313" key="3">
    <source>
        <dbReference type="Proteomes" id="UP000886851"/>
    </source>
</evidence>
<name>A0A9D1ZHK2_9BACE</name>
<reference evidence="2" key="1">
    <citation type="journal article" date="2021" name="PeerJ">
        <title>Extensive microbial diversity within the chicken gut microbiome revealed by metagenomics and culture.</title>
        <authorList>
            <person name="Gilroy R."/>
            <person name="Ravi A."/>
            <person name="Getino M."/>
            <person name="Pursley I."/>
            <person name="Horton D.L."/>
            <person name="Alikhan N.F."/>
            <person name="Baker D."/>
            <person name="Gharbi K."/>
            <person name="Hall N."/>
            <person name="Watson M."/>
            <person name="Adriaenssens E.M."/>
            <person name="Foster-Nyarko E."/>
            <person name="Jarju S."/>
            <person name="Secka A."/>
            <person name="Antonio M."/>
            <person name="Oren A."/>
            <person name="Chaudhuri R.R."/>
            <person name="La Ragione R."/>
            <person name="Hildebrand F."/>
            <person name="Pallen M.J."/>
        </authorList>
    </citation>
    <scope>NUCLEOTIDE SEQUENCE</scope>
    <source>
        <strain evidence="2">Gambia2-208</strain>
    </source>
</reference>
<feature type="domain" description="DUF5675" evidence="1">
    <location>
        <begin position="4"/>
        <end position="126"/>
    </location>
</feature>
<dbReference type="EMBL" id="DXCV01000043">
    <property type="protein sequence ID" value="HIY88295.1"/>
    <property type="molecule type" value="Genomic_DNA"/>
</dbReference>